<keyword evidence="1" id="KW-0472">Membrane</keyword>
<feature type="transmembrane region" description="Helical" evidence="1">
    <location>
        <begin position="66"/>
        <end position="92"/>
    </location>
</feature>
<protein>
    <recommendedName>
        <fullName evidence="4">Rod shape-determining protein MreD</fullName>
    </recommendedName>
</protein>
<keyword evidence="3" id="KW-1185">Reference proteome</keyword>
<keyword evidence="1" id="KW-0812">Transmembrane</keyword>
<dbReference type="EMBL" id="BMYV01000001">
    <property type="protein sequence ID" value="GGX60564.1"/>
    <property type="molecule type" value="Genomic_DNA"/>
</dbReference>
<accession>A0A918NE44</accession>
<keyword evidence="1" id="KW-1133">Transmembrane helix</keyword>
<dbReference type="AlphaFoldDB" id="A0A918NE44"/>
<evidence type="ECO:0000313" key="3">
    <source>
        <dbReference type="Proteomes" id="UP000600865"/>
    </source>
</evidence>
<sequence length="175" mass="19288">MTYLDTQAPIRRLWPAVVAGIALLFASALSVGGVHVFGAFARFGFFPLVVLAIWPRQANTLLSIAFLFFAGIFTDWATASIIGQWALVYLVIWGVLRPELRGSPFAPVSLFLFWLATCGLAVVLLSVTGWFVYGVLPDFGSFGRQMLVATLILPVLGVMRGVISRRFSDSEDWER</sequence>
<reference evidence="2 3" key="1">
    <citation type="journal article" date="2014" name="Int. J. Syst. Evol. Microbiol.">
        <title>Complete genome sequence of Corynebacterium casei LMG S-19264T (=DSM 44701T), isolated from a smear-ripened cheese.</title>
        <authorList>
            <consortium name="US DOE Joint Genome Institute (JGI-PGF)"/>
            <person name="Walter F."/>
            <person name="Albersmeier A."/>
            <person name="Kalinowski J."/>
            <person name="Ruckert C."/>
        </authorList>
    </citation>
    <scope>NUCLEOTIDE SEQUENCE [LARGE SCALE GENOMIC DNA]</scope>
    <source>
        <strain evidence="2 3">KCTC 23968</strain>
    </source>
</reference>
<gene>
    <name evidence="2" type="ORF">GCM10011309_08000</name>
</gene>
<feature type="transmembrane region" description="Helical" evidence="1">
    <location>
        <begin position="145"/>
        <end position="163"/>
    </location>
</feature>
<name>A0A918NE44_9PROT</name>
<evidence type="ECO:0000256" key="1">
    <source>
        <dbReference type="SAM" id="Phobius"/>
    </source>
</evidence>
<proteinExistence type="predicted"/>
<feature type="transmembrane region" description="Helical" evidence="1">
    <location>
        <begin position="112"/>
        <end position="133"/>
    </location>
</feature>
<evidence type="ECO:0008006" key="4">
    <source>
        <dbReference type="Google" id="ProtNLM"/>
    </source>
</evidence>
<organism evidence="2 3">
    <name type="scientific">Litorimonas cladophorae</name>
    <dbReference type="NCBI Taxonomy" id="1220491"/>
    <lineage>
        <taxon>Bacteria</taxon>
        <taxon>Pseudomonadati</taxon>
        <taxon>Pseudomonadota</taxon>
        <taxon>Alphaproteobacteria</taxon>
        <taxon>Maricaulales</taxon>
        <taxon>Robiginitomaculaceae</taxon>
    </lineage>
</organism>
<dbReference type="RefSeq" id="WP_189581589.1">
    <property type="nucleotide sequence ID" value="NZ_BMYV01000001.1"/>
</dbReference>
<evidence type="ECO:0000313" key="2">
    <source>
        <dbReference type="EMBL" id="GGX60564.1"/>
    </source>
</evidence>
<feature type="transmembrane region" description="Helical" evidence="1">
    <location>
        <begin position="12"/>
        <end position="30"/>
    </location>
</feature>
<comment type="caution">
    <text evidence="2">The sequence shown here is derived from an EMBL/GenBank/DDBJ whole genome shotgun (WGS) entry which is preliminary data.</text>
</comment>
<dbReference type="Proteomes" id="UP000600865">
    <property type="component" value="Unassembled WGS sequence"/>
</dbReference>